<gene>
    <name evidence="1" type="ORF">QN277_025255</name>
</gene>
<keyword evidence="2" id="KW-1185">Reference proteome</keyword>
<organism evidence="1 2">
    <name type="scientific">Acacia crassicarpa</name>
    <name type="common">northern wattle</name>
    <dbReference type="NCBI Taxonomy" id="499986"/>
    <lineage>
        <taxon>Eukaryota</taxon>
        <taxon>Viridiplantae</taxon>
        <taxon>Streptophyta</taxon>
        <taxon>Embryophyta</taxon>
        <taxon>Tracheophyta</taxon>
        <taxon>Spermatophyta</taxon>
        <taxon>Magnoliopsida</taxon>
        <taxon>eudicotyledons</taxon>
        <taxon>Gunneridae</taxon>
        <taxon>Pentapetalae</taxon>
        <taxon>rosids</taxon>
        <taxon>fabids</taxon>
        <taxon>Fabales</taxon>
        <taxon>Fabaceae</taxon>
        <taxon>Caesalpinioideae</taxon>
        <taxon>mimosoid clade</taxon>
        <taxon>Acacieae</taxon>
        <taxon>Acacia</taxon>
    </lineage>
</organism>
<proteinExistence type="predicted"/>
<protein>
    <submittedName>
        <fullName evidence="1">Uncharacterized protein</fullName>
    </submittedName>
</protein>
<comment type="caution">
    <text evidence="1">The sequence shown here is derived from an EMBL/GenBank/DDBJ whole genome shotgun (WGS) entry which is preliminary data.</text>
</comment>
<evidence type="ECO:0000313" key="2">
    <source>
        <dbReference type="Proteomes" id="UP001293593"/>
    </source>
</evidence>
<accession>A0AAE1JDX1</accession>
<name>A0AAE1JDX1_9FABA</name>
<dbReference type="AlphaFoldDB" id="A0AAE1JDX1"/>
<dbReference type="EMBL" id="JAWXYG010000007">
    <property type="protein sequence ID" value="KAK4268635.1"/>
    <property type="molecule type" value="Genomic_DNA"/>
</dbReference>
<reference evidence="1" key="1">
    <citation type="submission" date="2023-10" db="EMBL/GenBank/DDBJ databases">
        <title>Chromosome-level genome of the transformable northern wattle, Acacia crassicarpa.</title>
        <authorList>
            <person name="Massaro I."/>
            <person name="Sinha N.R."/>
            <person name="Poethig S."/>
            <person name="Leichty A.R."/>
        </authorList>
    </citation>
    <scope>NUCLEOTIDE SEQUENCE</scope>
    <source>
        <strain evidence="1">Acra3RX</strain>
        <tissue evidence="1">Leaf</tissue>
    </source>
</reference>
<dbReference type="Proteomes" id="UP001293593">
    <property type="component" value="Unassembled WGS sequence"/>
</dbReference>
<sequence length="75" mass="8332">MVLYEHWKYNLEHIGHLTGDGDSRHIGYKVEMPGAYEIASSDVTVERVPEKADLVIPVATGQEVVVIKKAKIQGD</sequence>
<evidence type="ECO:0000313" key="1">
    <source>
        <dbReference type="EMBL" id="KAK4268635.1"/>
    </source>
</evidence>